<dbReference type="Proteomes" id="UP001287356">
    <property type="component" value="Unassembled WGS sequence"/>
</dbReference>
<evidence type="ECO:0000256" key="2">
    <source>
        <dbReference type="SAM" id="MobiDB-lite"/>
    </source>
</evidence>
<feature type="domain" description="Nephrocystin 3-like N-terminal" evidence="3">
    <location>
        <begin position="396"/>
        <end position="571"/>
    </location>
</feature>
<name>A0AAE0K831_9PEZI</name>
<feature type="region of interest" description="Disordered" evidence="2">
    <location>
        <begin position="614"/>
        <end position="663"/>
    </location>
</feature>
<reference evidence="4" key="2">
    <citation type="submission" date="2023-06" db="EMBL/GenBank/DDBJ databases">
        <authorList>
            <consortium name="Lawrence Berkeley National Laboratory"/>
            <person name="Haridas S."/>
            <person name="Hensen N."/>
            <person name="Bonometti L."/>
            <person name="Westerberg I."/>
            <person name="Brannstrom I.O."/>
            <person name="Guillou S."/>
            <person name="Cros-Aarteil S."/>
            <person name="Calhoun S."/>
            <person name="Kuo A."/>
            <person name="Mondo S."/>
            <person name="Pangilinan J."/>
            <person name="Riley R."/>
            <person name="Labutti K."/>
            <person name="Andreopoulos B."/>
            <person name="Lipzen A."/>
            <person name="Chen C."/>
            <person name="Yanf M."/>
            <person name="Daum C."/>
            <person name="Ng V."/>
            <person name="Clum A."/>
            <person name="Steindorff A."/>
            <person name="Ohm R."/>
            <person name="Martin F."/>
            <person name="Silar P."/>
            <person name="Natvig D."/>
            <person name="Lalanne C."/>
            <person name="Gautier V."/>
            <person name="Ament-Velasquez S.L."/>
            <person name="Kruys A."/>
            <person name="Hutchinson M.I."/>
            <person name="Powell A.J."/>
            <person name="Barry K."/>
            <person name="Miller A.N."/>
            <person name="Grigoriev I.V."/>
            <person name="Debuchy R."/>
            <person name="Gladieux P."/>
            <person name="Thoren M.H."/>
            <person name="Johannesson H."/>
        </authorList>
    </citation>
    <scope>NUCLEOTIDE SEQUENCE</scope>
    <source>
        <strain evidence="4">CBS 958.72</strain>
    </source>
</reference>
<feature type="compositionally biased region" description="Acidic residues" evidence="2">
    <location>
        <begin position="617"/>
        <end position="639"/>
    </location>
</feature>
<gene>
    <name evidence="4" type="ORF">B0T24DRAFT_680811</name>
</gene>
<feature type="compositionally biased region" description="Low complexity" evidence="2">
    <location>
        <begin position="640"/>
        <end position="650"/>
    </location>
</feature>
<dbReference type="PANTHER" id="PTHR40619">
    <property type="entry name" value="FUNGAL STAND N-TERMINAL GOODBYE DOMAIN-CONTAINING PROTEIN"/>
    <property type="match status" value="1"/>
</dbReference>
<evidence type="ECO:0000256" key="1">
    <source>
        <dbReference type="ARBA" id="ARBA00022737"/>
    </source>
</evidence>
<dbReference type="AlphaFoldDB" id="A0AAE0K831"/>
<evidence type="ECO:0000313" key="5">
    <source>
        <dbReference type="Proteomes" id="UP001287356"/>
    </source>
</evidence>
<accession>A0AAE0K831</accession>
<dbReference type="PANTHER" id="PTHR40619:SF3">
    <property type="entry name" value="FUNGAL STAND N-TERMINAL GOODBYE DOMAIN-CONTAINING PROTEIN"/>
    <property type="match status" value="1"/>
</dbReference>
<organism evidence="4 5">
    <name type="scientific">Lasiosphaeria ovina</name>
    <dbReference type="NCBI Taxonomy" id="92902"/>
    <lineage>
        <taxon>Eukaryota</taxon>
        <taxon>Fungi</taxon>
        <taxon>Dikarya</taxon>
        <taxon>Ascomycota</taxon>
        <taxon>Pezizomycotina</taxon>
        <taxon>Sordariomycetes</taxon>
        <taxon>Sordariomycetidae</taxon>
        <taxon>Sordariales</taxon>
        <taxon>Lasiosphaeriaceae</taxon>
        <taxon>Lasiosphaeria</taxon>
    </lineage>
</organism>
<protein>
    <recommendedName>
        <fullName evidence="3">Nephrocystin 3-like N-terminal domain-containing protein</fullName>
    </recommendedName>
</protein>
<proteinExistence type="predicted"/>
<dbReference type="EMBL" id="JAULSN010000005">
    <property type="protein sequence ID" value="KAK3371796.1"/>
    <property type="molecule type" value="Genomic_DNA"/>
</dbReference>
<comment type="caution">
    <text evidence="4">The sequence shown here is derived from an EMBL/GenBank/DDBJ whole genome shotgun (WGS) entry which is preliminary data.</text>
</comment>
<evidence type="ECO:0000313" key="4">
    <source>
        <dbReference type="EMBL" id="KAK3371796.1"/>
    </source>
</evidence>
<reference evidence="4" key="1">
    <citation type="journal article" date="2023" name="Mol. Phylogenet. Evol.">
        <title>Genome-scale phylogeny and comparative genomics of the fungal order Sordariales.</title>
        <authorList>
            <person name="Hensen N."/>
            <person name="Bonometti L."/>
            <person name="Westerberg I."/>
            <person name="Brannstrom I.O."/>
            <person name="Guillou S."/>
            <person name="Cros-Aarteil S."/>
            <person name="Calhoun S."/>
            <person name="Haridas S."/>
            <person name="Kuo A."/>
            <person name="Mondo S."/>
            <person name="Pangilinan J."/>
            <person name="Riley R."/>
            <person name="LaButti K."/>
            <person name="Andreopoulos B."/>
            <person name="Lipzen A."/>
            <person name="Chen C."/>
            <person name="Yan M."/>
            <person name="Daum C."/>
            <person name="Ng V."/>
            <person name="Clum A."/>
            <person name="Steindorff A."/>
            <person name="Ohm R.A."/>
            <person name="Martin F."/>
            <person name="Silar P."/>
            <person name="Natvig D.O."/>
            <person name="Lalanne C."/>
            <person name="Gautier V."/>
            <person name="Ament-Velasquez S.L."/>
            <person name="Kruys A."/>
            <person name="Hutchinson M.I."/>
            <person name="Powell A.J."/>
            <person name="Barry K."/>
            <person name="Miller A.N."/>
            <person name="Grigoriev I.V."/>
            <person name="Debuchy R."/>
            <person name="Gladieux P."/>
            <person name="Hiltunen Thoren M."/>
            <person name="Johannesson H."/>
        </authorList>
    </citation>
    <scope>NUCLEOTIDE SEQUENCE</scope>
    <source>
        <strain evidence="4">CBS 958.72</strain>
    </source>
</reference>
<sequence length="663" mass="73803">MPDPDLPIPNLCLQPLAVDFIDNHLPLYHPFFANPPVRYDRPSGRYVAIQGPGDMAAATAQASPSRLIPGRPEDKPINRMNFWDDMFAPARAKFKVTVEAPEKRSETGFDIREENTWDGMYEKLRLARAQYTDKTGLGGFLKRVCRKVTDNTQILRGIIQFVPDIDYVTPVLGAVEIILEAMKTAAEVRNRALEGFADLQSTFSNIELFSVIWPDDAHIQESSVTLIVATMAAIELTIGFFTQPGWKKGGKAILKGGGYEDQLIEGFDAIKACRDALLQEAEKSHMNETHNTFREILANSTKLDELQKSNLAAEINANKDRIRRLEEQSSRAPSPHPQSPFALPPPTLQLQVINLPYFSPEILWRMLDMPDLEAADLKYVDSKRMIVPAEDRGRIEVLAQTKKFKDWIGLLTSTRLLIHGDLGMKSTTALSVFCATLAQALSGRARMVTLVWFCGRHARPRDKTYAGGAAMIRSLTAQLLCQQRLDTRLMLRDIHFNPALVRARDIRQLIVLFGWLVRQVPEDVTLFFLVDGISFYERPEFRDGMADVLASIAHLSMDESVAATIKLLVMSPVATKDVRCAFNDDDLILSMQGLTERGEGTGLARLRGTMGRTLRELDDESSDEGSLDGFDDEESELDSGGESSENSASEGDFESDTASSGSD</sequence>
<dbReference type="InterPro" id="IPR056884">
    <property type="entry name" value="NPHP3-like_N"/>
</dbReference>
<keyword evidence="1" id="KW-0677">Repeat</keyword>
<evidence type="ECO:0000259" key="3">
    <source>
        <dbReference type="Pfam" id="PF24883"/>
    </source>
</evidence>
<dbReference type="Pfam" id="PF24883">
    <property type="entry name" value="NPHP3_N"/>
    <property type="match status" value="1"/>
</dbReference>
<keyword evidence="5" id="KW-1185">Reference proteome</keyword>